<dbReference type="AlphaFoldDB" id="A0A8J7LK04"/>
<sequence length="254" mass="28563">MESDAHTPGGFLSPELAHLVEIAPETFPASRPDSLEVCTFCCMSEEREAEILRQPRMDVSTQMLEDWLGSAFGDNPDGKTTFLWLLPAIARSLAQGEDPLACGIPLAFARASRTDWPIHSWTTPQQNWIQSFATHLLNARCEYARPEIDGFSCMFAMAGMPVGTLVNCIKTIPLDRFAIAIARDMELREDMGSSPFWEDEIAPHEAFTKAISEWFESEDLKGHVITLMDGDISDELLEALWLYPWKTGHYYDKA</sequence>
<dbReference type="Proteomes" id="UP000640583">
    <property type="component" value="Unassembled WGS sequence"/>
</dbReference>
<protein>
    <submittedName>
        <fullName evidence="1">Uncharacterized protein</fullName>
    </submittedName>
</protein>
<proteinExistence type="predicted"/>
<evidence type="ECO:0000313" key="2">
    <source>
        <dbReference type="Proteomes" id="UP000640583"/>
    </source>
</evidence>
<comment type="caution">
    <text evidence="1">The sequence shown here is derived from an EMBL/GenBank/DDBJ whole genome shotgun (WGS) entry which is preliminary data.</text>
</comment>
<dbReference type="EMBL" id="JADCKQ010000003">
    <property type="protein sequence ID" value="MBI1492935.1"/>
    <property type="molecule type" value="Genomic_DNA"/>
</dbReference>
<keyword evidence="2" id="KW-1185">Reference proteome</keyword>
<gene>
    <name evidence="1" type="ORF">H1D41_04730</name>
</gene>
<accession>A0A8J7LK04</accession>
<reference evidence="1" key="1">
    <citation type="submission" date="2020-10" db="EMBL/GenBank/DDBJ databases">
        <title>Paenihalocynthiibacter styelae gen. nov., sp. nov., isolated from stalked sea squirt Styela clava.</title>
        <authorList>
            <person name="Kim Y.-O."/>
            <person name="Yoon J.-H."/>
        </authorList>
    </citation>
    <scope>NUCLEOTIDE SEQUENCE</scope>
    <source>
        <strain evidence="1">MYP1-1</strain>
    </source>
</reference>
<name>A0A8J7LK04_9RHOB</name>
<dbReference type="RefSeq" id="WP_228847829.1">
    <property type="nucleotide sequence ID" value="NZ_JADCKQ010000003.1"/>
</dbReference>
<organism evidence="1 2">
    <name type="scientific">Halocynthiibacter styelae</name>
    <dbReference type="NCBI Taxonomy" id="2761955"/>
    <lineage>
        <taxon>Bacteria</taxon>
        <taxon>Pseudomonadati</taxon>
        <taxon>Pseudomonadota</taxon>
        <taxon>Alphaproteobacteria</taxon>
        <taxon>Rhodobacterales</taxon>
        <taxon>Paracoccaceae</taxon>
        <taxon>Halocynthiibacter</taxon>
    </lineage>
</organism>
<evidence type="ECO:0000313" key="1">
    <source>
        <dbReference type="EMBL" id="MBI1492935.1"/>
    </source>
</evidence>